<protein>
    <recommendedName>
        <fullName evidence="7">glucose-6-phosphate 1-epimerase</fullName>
        <ecNumber evidence="7">5.1.3.15</ecNumber>
    </recommendedName>
</protein>
<dbReference type="GO" id="GO:0047938">
    <property type="term" value="F:glucose-6-phosphate 1-epimerase activity"/>
    <property type="evidence" value="ECO:0007669"/>
    <property type="project" value="UniProtKB-UniRule"/>
</dbReference>
<feature type="binding site" evidence="9">
    <location>
        <position position="57"/>
    </location>
    <ligand>
        <name>substrate</name>
    </ligand>
</feature>
<dbReference type="PANTHER" id="PTHR11122">
    <property type="entry name" value="APOSPORY-ASSOCIATED PROTEIN C-RELATED"/>
    <property type="match status" value="1"/>
</dbReference>
<evidence type="ECO:0000313" key="11">
    <source>
        <dbReference type="RefSeq" id="XP_003744547.1"/>
    </source>
</evidence>
<proteinExistence type="inferred from homology"/>
<dbReference type="GO" id="GO:0004034">
    <property type="term" value="F:aldose 1-epimerase activity"/>
    <property type="evidence" value="ECO:0007669"/>
    <property type="project" value="UniProtKB-EC"/>
</dbReference>
<evidence type="ECO:0000256" key="5">
    <source>
        <dbReference type="ARBA" id="ARBA00023235"/>
    </source>
</evidence>
<comment type="catalytic activity">
    <reaction evidence="2">
        <text>alpha-D-galactose = beta-D-galactose</text>
        <dbReference type="Rhea" id="RHEA:28675"/>
        <dbReference type="ChEBI" id="CHEBI:27667"/>
        <dbReference type="ChEBI" id="CHEBI:28061"/>
        <dbReference type="EC" id="5.1.3.3"/>
    </reaction>
    <physiologicalReaction direction="right-to-left" evidence="2">
        <dbReference type="Rhea" id="RHEA:28677"/>
    </physiologicalReaction>
</comment>
<keyword evidence="5 7" id="KW-0413">Isomerase</keyword>
<dbReference type="GO" id="GO:0030246">
    <property type="term" value="F:carbohydrate binding"/>
    <property type="evidence" value="ECO:0007669"/>
    <property type="project" value="UniProtKB-UniRule"/>
</dbReference>
<comment type="function">
    <text evidence="6">Mutarotase that catalyzes the interconversion of beta-D-galactose and alpha-D-galactose during galactose metabolism. Beta-D-galactose is metabolized in the liver into glucose 1-phosphate, the primary metabolic fuel, by the action of four enzymes that constitute the Leloir pathway: GALM, GALK1 (galactokinase), GALT (galactose-1-phosphate uridylyltransferase) and GALE (UDP-galactose-4'-epimerase). Involved in the maintenance of the equilibrium between the beta- and alpha-anomers of galactose, therefore ensuring a sufficient supply of the alpha-anomer for GALK1. Also active on D-glucose although shows a preference for galactose over glucose.</text>
</comment>
<dbReference type="PANTHER" id="PTHR11122:SF13">
    <property type="entry name" value="GLUCOSE-6-PHOSPHATE 1-EPIMERASE"/>
    <property type="match status" value="1"/>
</dbReference>
<evidence type="ECO:0000256" key="8">
    <source>
        <dbReference type="PIRSR" id="PIRSR016020-1"/>
    </source>
</evidence>
<dbReference type="InterPro" id="IPR008183">
    <property type="entry name" value="Aldose_1/G6P_1-epimerase"/>
</dbReference>
<accession>A0AAJ6QUI2</accession>
<reference evidence="11" key="1">
    <citation type="submission" date="2025-08" db="UniProtKB">
        <authorList>
            <consortium name="RefSeq"/>
        </authorList>
    </citation>
    <scope>IDENTIFICATION</scope>
</reference>
<evidence type="ECO:0000256" key="4">
    <source>
        <dbReference type="ARBA" id="ARBA00005866"/>
    </source>
</evidence>
<keyword evidence="10" id="KW-1185">Reference proteome</keyword>
<dbReference type="InterPro" id="IPR025532">
    <property type="entry name" value="G6P_1-epimerase"/>
</dbReference>
<dbReference type="Pfam" id="PF01263">
    <property type="entry name" value="Aldose_epim"/>
    <property type="match status" value="1"/>
</dbReference>
<dbReference type="InterPro" id="IPR011013">
    <property type="entry name" value="Gal_mutarotase_sf_dom"/>
</dbReference>
<gene>
    <name evidence="11" type="primary">LOC100906744</name>
</gene>
<dbReference type="GO" id="GO:0005975">
    <property type="term" value="P:carbohydrate metabolic process"/>
    <property type="evidence" value="ECO:0007669"/>
    <property type="project" value="InterPro"/>
</dbReference>
<dbReference type="Gene3D" id="2.70.98.10">
    <property type="match status" value="1"/>
</dbReference>
<dbReference type="GO" id="GO:0005737">
    <property type="term" value="C:cytoplasm"/>
    <property type="evidence" value="ECO:0007669"/>
    <property type="project" value="TreeGrafter"/>
</dbReference>
<sequence length="272" mass="30574">MSLGCDENDLVHLKLGEDTAVIHLFGATILSWRTGRERSENLFLSKTAVFDNKKAIRGGVPFVFPNFGPWSLGPQHGFARTSMWSLSEREPHEAVLRLTETEATLAMWPFKFEIKYTVTLASDALHMTVDVRNTDTKPWDFTLLLHSYLRVSDIASTSIKGLEKAFYIDKIHGKNSSQEGDVRIDAAIDRVYCSTNDVLEVSDGSRTIIVEKRGLPETVVWNPWIEGSAKTSDLDDDAWERMVCVEPGKVQDRVTLQAKEVFIAKASLRLAK</sequence>
<evidence type="ECO:0000256" key="9">
    <source>
        <dbReference type="PIRSR" id="PIRSR016020-2"/>
    </source>
</evidence>
<evidence type="ECO:0000256" key="6">
    <source>
        <dbReference type="ARBA" id="ARBA00045743"/>
    </source>
</evidence>
<evidence type="ECO:0000313" key="10">
    <source>
        <dbReference type="Proteomes" id="UP000694867"/>
    </source>
</evidence>
<name>A0AAJ6QUI2_9ACAR</name>
<comment type="pathway">
    <text evidence="3">Carbohydrate metabolism; galactose metabolism.</text>
</comment>
<dbReference type="KEGG" id="goe:100906744"/>
<dbReference type="RefSeq" id="XP_003744547.1">
    <property type="nucleotide sequence ID" value="XM_003744499.1"/>
</dbReference>
<feature type="active site" evidence="8">
    <location>
        <position position="146"/>
    </location>
</feature>
<comment type="similarity">
    <text evidence="4 7">Belongs to the glucose-6-phosphate 1-epimerase family.</text>
</comment>
<feature type="binding site" evidence="9">
    <location>
        <position position="80"/>
    </location>
    <ligand>
        <name>substrate</name>
    </ligand>
</feature>
<dbReference type="CDD" id="cd09020">
    <property type="entry name" value="D-hex-6-P-epi_like"/>
    <property type="match status" value="1"/>
</dbReference>
<feature type="binding site" evidence="9">
    <location>
        <position position="75"/>
    </location>
    <ligand>
        <name>substrate</name>
    </ligand>
</feature>
<dbReference type="InterPro" id="IPR014718">
    <property type="entry name" value="GH-type_carb-bd"/>
</dbReference>
<feature type="active site" evidence="8">
    <location>
        <position position="246"/>
    </location>
</feature>
<comment type="catalytic activity">
    <reaction evidence="1">
        <text>alpha-D-glucose 6-phosphate = beta-D-glucose 6-phosphate</text>
        <dbReference type="Rhea" id="RHEA:16249"/>
        <dbReference type="ChEBI" id="CHEBI:58225"/>
        <dbReference type="ChEBI" id="CHEBI:58247"/>
        <dbReference type="EC" id="5.1.3.15"/>
    </reaction>
</comment>
<evidence type="ECO:0000256" key="7">
    <source>
        <dbReference type="PIRNR" id="PIRNR016020"/>
    </source>
</evidence>
<dbReference type="GeneID" id="100906744"/>
<dbReference type="SUPFAM" id="SSF74650">
    <property type="entry name" value="Galactose mutarotase-like"/>
    <property type="match status" value="1"/>
</dbReference>
<dbReference type="PIRSF" id="PIRSF016020">
    <property type="entry name" value="PHexose_mutarotase"/>
    <property type="match status" value="1"/>
</dbReference>
<dbReference type="Proteomes" id="UP000694867">
    <property type="component" value="Unplaced"/>
</dbReference>
<evidence type="ECO:0000256" key="3">
    <source>
        <dbReference type="ARBA" id="ARBA00004947"/>
    </source>
</evidence>
<evidence type="ECO:0000256" key="2">
    <source>
        <dbReference type="ARBA" id="ARBA00001712"/>
    </source>
</evidence>
<dbReference type="EC" id="5.1.3.15" evidence="7"/>
<organism evidence="10 11">
    <name type="scientific">Galendromus occidentalis</name>
    <name type="common">western predatory mite</name>
    <dbReference type="NCBI Taxonomy" id="34638"/>
    <lineage>
        <taxon>Eukaryota</taxon>
        <taxon>Metazoa</taxon>
        <taxon>Ecdysozoa</taxon>
        <taxon>Arthropoda</taxon>
        <taxon>Chelicerata</taxon>
        <taxon>Arachnida</taxon>
        <taxon>Acari</taxon>
        <taxon>Parasitiformes</taxon>
        <taxon>Mesostigmata</taxon>
        <taxon>Gamasina</taxon>
        <taxon>Phytoseioidea</taxon>
        <taxon>Phytoseiidae</taxon>
        <taxon>Typhlodrominae</taxon>
        <taxon>Galendromus</taxon>
    </lineage>
</organism>
<evidence type="ECO:0000256" key="1">
    <source>
        <dbReference type="ARBA" id="ARBA00001096"/>
    </source>
</evidence>
<dbReference type="AlphaFoldDB" id="A0AAJ6QUI2"/>